<dbReference type="InterPro" id="IPR002475">
    <property type="entry name" value="Bcl2-like"/>
</dbReference>
<dbReference type="GO" id="GO:0043027">
    <property type="term" value="F:cysteine-type endopeptidase inhibitor activity involved in apoptotic process"/>
    <property type="evidence" value="ECO:0007669"/>
    <property type="project" value="Ensembl"/>
</dbReference>
<evidence type="ECO:0000256" key="3">
    <source>
        <dbReference type="ARBA" id="ARBA00022703"/>
    </source>
</evidence>
<evidence type="ECO:0000313" key="8">
    <source>
        <dbReference type="Proteomes" id="UP000265120"/>
    </source>
</evidence>
<dbReference type="CDD" id="cd06845">
    <property type="entry name" value="Bcl-2_like"/>
    <property type="match status" value="1"/>
</dbReference>
<dbReference type="PRINTS" id="PR01862">
    <property type="entry name" value="BCL2FAMILY"/>
</dbReference>
<accession>A0A3P8VMA1</accession>
<dbReference type="Gene3D" id="1.10.437.10">
    <property type="entry name" value="Blc2-like"/>
    <property type="match status" value="1"/>
</dbReference>
<evidence type="ECO:0000256" key="2">
    <source>
        <dbReference type="ARBA" id="ARBA00009458"/>
    </source>
</evidence>
<dbReference type="InterPro" id="IPR020717">
    <property type="entry name" value="Bcl2_BH1_motif_CS"/>
</dbReference>
<name>A0A3P8VMA1_CYNSE</name>
<dbReference type="SUPFAM" id="SSF56854">
    <property type="entry name" value="Bcl-2 inhibitors of programmed cell death"/>
    <property type="match status" value="1"/>
</dbReference>
<evidence type="ECO:0000256" key="4">
    <source>
        <dbReference type="ARBA" id="ARBA00023136"/>
    </source>
</evidence>
<dbReference type="PROSITE" id="PS50062">
    <property type="entry name" value="BCL2_FAMILY"/>
    <property type="match status" value="1"/>
</dbReference>
<dbReference type="AlphaFoldDB" id="A0A3P8VMA1"/>
<feature type="domain" description="Bcl-2 Bcl-2 homology region 1-3" evidence="6">
    <location>
        <begin position="70"/>
        <end position="168"/>
    </location>
</feature>
<dbReference type="PANTHER" id="PTHR11256">
    <property type="entry name" value="BCL-2 RELATED"/>
    <property type="match status" value="1"/>
</dbReference>
<keyword evidence="5" id="KW-0812">Transmembrane</keyword>
<dbReference type="InterPro" id="IPR046371">
    <property type="entry name" value="Bcl-2_BH1-3"/>
</dbReference>
<dbReference type="GO" id="GO:2001243">
    <property type="term" value="P:negative regulation of intrinsic apoptotic signaling pathway"/>
    <property type="evidence" value="ECO:0007669"/>
    <property type="project" value="Ensembl"/>
</dbReference>
<protein>
    <submittedName>
        <fullName evidence="7">BCL2 like 1</fullName>
    </submittedName>
</protein>
<dbReference type="GO" id="GO:0030878">
    <property type="term" value="P:thyroid gland development"/>
    <property type="evidence" value="ECO:0007669"/>
    <property type="project" value="Ensembl"/>
</dbReference>
<dbReference type="Ensembl" id="ENSCSET00000015605.1">
    <property type="protein sequence ID" value="ENSCSEP00000015414.1"/>
    <property type="gene ID" value="ENSCSEG00000009904.1"/>
</dbReference>
<evidence type="ECO:0000256" key="5">
    <source>
        <dbReference type="SAM" id="Phobius"/>
    </source>
</evidence>
<dbReference type="GeneTree" id="ENSGT01130000278332"/>
<evidence type="ECO:0000313" key="7">
    <source>
        <dbReference type="Ensembl" id="ENSCSEP00000015414.1"/>
    </source>
</evidence>
<feature type="transmembrane region" description="Helical" evidence="5">
    <location>
        <begin position="193"/>
        <end position="211"/>
    </location>
</feature>
<dbReference type="Proteomes" id="UP000265120">
    <property type="component" value="Chromosome 11"/>
</dbReference>
<dbReference type="InParanoid" id="A0A3P8VMA1"/>
<keyword evidence="8" id="KW-1185">Reference proteome</keyword>
<reference evidence="7" key="3">
    <citation type="submission" date="2025-09" db="UniProtKB">
        <authorList>
            <consortium name="Ensembl"/>
        </authorList>
    </citation>
    <scope>IDENTIFICATION</scope>
</reference>
<reference evidence="7 8" key="1">
    <citation type="journal article" date="2014" name="Nat. Genet.">
        <title>Whole-genome sequence of a flatfish provides insights into ZW sex chromosome evolution and adaptation to a benthic lifestyle.</title>
        <authorList>
            <person name="Chen S."/>
            <person name="Zhang G."/>
            <person name="Shao C."/>
            <person name="Huang Q."/>
            <person name="Liu G."/>
            <person name="Zhang P."/>
            <person name="Song W."/>
            <person name="An N."/>
            <person name="Chalopin D."/>
            <person name="Volff J.N."/>
            <person name="Hong Y."/>
            <person name="Li Q."/>
            <person name="Sha Z."/>
            <person name="Zhou H."/>
            <person name="Xie M."/>
            <person name="Yu Q."/>
            <person name="Liu Y."/>
            <person name="Xiang H."/>
            <person name="Wang N."/>
            <person name="Wu K."/>
            <person name="Yang C."/>
            <person name="Zhou Q."/>
            <person name="Liao X."/>
            <person name="Yang L."/>
            <person name="Hu Q."/>
            <person name="Zhang J."/>
            <person name="Meng L."/>
            <person name="Jin L."/>
            <person name="Tian Y."/>
            <person name="Lian J."/>
            <person name="Yang J."/>
            <person name="Miao G."/>
            <person name="Liu S."/>
            <person name="Liang Z."/>
            <person name="Yan F."/>
            <person name="Li Y."/>
            <person name="Sun B."/>
            <person name="Zhang H."/>
            <person name="Zhang J."/>
            <person name="Zhu Y."/>
            <person name="Du M."/>
            <person name="Zhao Y."/>
            <person name="Schartl M."/>
            <person name="Tang Q."/>
            <person name="Wang J."/>
        </authorList>
    </citation>
    <scope>NUCLEOTIDE SEQUENCE</scope>
</reference>
<dbReference type="SMART" id="SM00337">
    <property type="entry name" value="BCL"/>
    <property type="match status" value="1"/>
</dbReference>
<dbReference type="InterPro" id="IPR026298">
    <property type="entry name" value="Bcl-2_fam"/>
</dbReference>
<evidence type="ECO:0000259" key="6">
    <source>
        <dbReference type="SMART" id="SM00337"/>
    </source>
</evidence>
<dbReference type="GO" id="GO:0005741">
    <property type="term" value="C:mitochondrial outer membrane"/>
    <property type="evidence" value="ECO:0007669"/>
    <property type="project" value="TreeGrafter"/>
</dbReference>
<keyword evidence="3" id="KW-0053">Apoptosis</keyword>
<dbReference type="InterPro" id="IPR003093">
    <property type="entry name" value="Bcl2_BH4"/>
</dbReference>
<dbReference type="GO" id="GO:0097192">
    <property type="term" value="P:extrinsic apoptotic signaling pathway in absence of ligand"/>
    <property type="evidence" value="ECO:0007669"/>
    <property type="project" value="TreeGrafter"/>
</dbReference>
<keyword evidence="5" id="KW-1133">Transmembrane helix</keyword>
<dbReference type="InterPro" id="IPR036834">
    <property type="entry name" value="Bcl-2-like_sf"/>
</dbReference>
<comment type="subcellular location">
    <subcellularLocation>
        <location evidence="1">Membrane</location>
    </subcellularLocation>
</comment>
<proteinExistence type="inferred from homology"/>
<dbReference type="PROSITE" id="PS01080">
    <property type="entry name" value="BH1"/>
    <property type="match status" value="1"/>
</dbReference>
<reference evidence="7" key="2">
    <citation type="submission" date="2025-08" db="UniProtKB">
        <authorList>
            <consortium name="Ensembl"/>
        </authorList>
    </citation>
    <scope>IDENTIFICATION</scope>
</reference>
<evidence type="ECO:0000256" key="1">
    <source>
        <dbReference type="ARBA" id="ARBA00004370"/>
    </source>
</evidence>
<dbReference type="GO" id="GO:0001894">
    <property type="term" value="P:tissue homeostasis"/>
    <property type="evidence" value="ECO:0007669"/>
    <property type="project" value="Ensembl"/>
</dbReference>
<dbReference type="Pfam" id="PF02180">
    <property type="entry name" value="BH4"/>
    <property type="match status" value="1"/>
</dbReference>
<dbReference type="STRING" id="244447.ENSCSEP00000015414"/>
<dbReference type="GO" id="GO:0051400">
    <property type="term" value="F:BH domain binding"/>
    <property type="evidence" value="ECO:0007669"/>
    <property type="project" value="TreeGrafter"/>
</dbReference>
<dbReference type="GO" id="GO:0008630">
    <property type="term" value="P:intrinsic apoptotic signaling pathway in response to DNA damage"/>
    <property type="evidence" value="ECO:0007669"/>
    <property type="project" value="TreeGrafter"/>
</dbReference>
<dbReference type="PRINTS" id="PR01864">
    <property type="entry name" value="APOPREGBCLX"/>
</dbReference>
<dbReference type="PANTHER" id="PTHR11256:SF12">
    <property type="entry name" value="BCL-2-LIKE PROTEIN 1"/>
    <property type="match status" value="1"/>
</dbReference>
<dbReference type="GO" id="GO:0001836">
    <property type="term" value="P:release of cytochrome c from mitochondria"/>
    <property type="evidence" value="ECO:0007669"/>
    <property type="project" value="TreeGrafter"/>
</dbReference>
<keyword evidence="4 5" id="KW-0472">Membrane</keyword>
<dbReference type="Pfam" id="PF00452">
    <property type="entry name" value="Bcl-2"/>
    <property type="match status" value="1"/>
</dbReference>
<dbReference type="OMA" id="MTMYLDE"/>
<organism evidence="7 8">
    <name type="scientific">Cynoglossus semilaevis</name>
    <name type="common">Tongue sole</name>
    <dbReference type="NCBI Taxonomy" id="244447"/>
    <lineage>
        <taxon>Eukaryota</taxon>
        <taxon>Metazoa</taxon>
        <taxon>Chordata</taxon>
        <taxon>Craniata</taxon>
        <taxon>Vertebrata</taxon>
        <taxon>Euteleostomi</taxon>
        <taxon>Actinopterygii</taxon>
        <taxon>Neopterygii</taxon>
        <taxon>Teleostei</taxon>
        <taxon>Neoteleostei</taxon>
        <taxon>Acanthomorphata</taxon>
        <taxon>Carangaria</taxon>
        <taxon>Pleuronectiformes</taxon>
        <taxon>Pleuronectoidei</taxon>
        <taxon>Cynoglossidae</taxon>
        <taxon>Cynoglossinae</taxon>
        <taxon>Cynoglossus</taxon>
    </lineage>
</organism>
<sequence length="214" mass="24183">MSCSNRELVKFFLGYKLSQRNYPESLLMLRIGGEQREGEEVTTASSNGVPQTPSAVLQHCSGAEAVKAALKDSADEFELRFTQAFRNLFLKLDLTPDTVYHSFKSVMDEVFRDGVNWGRIVGLFTFGGVLCVECVQRNMSELVPRIADWMTMYLDEYIDPWIQSQGGWDRFAEIFGTDCIPRTRSCRDTVRRWLLVGAGLLAAVLIGVLITKKH</sequence>
<dbReference type="InterPro" id="IPR013279">
    <property type="entry name" value="Apop_reg_BclX"/>
</dbReference>
<comment type="similarity">
    <text evidence="2">Belongs to the Bcl-2 family.</text>
</comment>